<feature type="compositionally biased region" description="Polar residues" evidence="1">
    <location>
        <begin position="75"/>
        <end position="90"/>
    </location>
</feature>
<feature type="compositionally biased region" description="Polar residues" evidence="1">
    <location>
        <begin position="14"/>
        <end position="26"/>
    </location>
</feature>
<evidence type="ECO:0000259" key="2">
    <source>
        <dbReference type="Pfam" id="PF14313"/>
    </source>
</evidence>
<organism evidence="3">
    <name type="scientific">Avian paramyxovirus 1</name>
    <name type="common">NDV</name>
    <name type="synonym">Avian orthoavulavirus 1</name>
    <dbReference type="NCBI Taxonomy" id="2560319"/>
    <lineage>
        <taxon>Viruses</taxon>
        <taxon>Riboviria</taxon>
        <taxon>Orthornavirae</taxon>
        <taxon>Negarnaviricota</taxon>
        <taxon>Haploviricotina</taxon>
        <taxon>Monjiviricetes</taxon>
        <taxon>Mononegavirales</taxon>
        <taxon>Paramyxoviridae</taxon>
        <taxon>Avulavirinae</taxon>
        <taxon>Orthoavulavirus</taxon>
        <taxon>Orthoavulavirus javaense</taxon>
    </lineage>
</organism>
<protein>
    <submittedName>
        <fullName evidence="3">W protein</fullName>
    </submittedName>
</protein>
<reference evidence="3" key="1">
    <citation type="submission" date="2010-11" db="EMBL/GenBank/DDBJ databases">
        <authorList>
            <person name="Rajiv K."/>
            <person name="Tiwari A."/>
            <person name="Uttara C."/>
            <person name="Subhudhi P."/>
            <person name="Sahoo A."/>
            <person name="Kumar R."/>
        </authorList>
    </citation>
    <scope>NUCLEOTIDE SEQUENCE</scope>
    <source>
        <strain evidence="3">Bareilly</strain>
    </source>
</reference>
<dbReference type="EMBL" id="HQ589256">
    <property type="protein sequence ID" value="ADX60525.1"/>
    <property type="molecule type" value="mRNA"/>
</dbReference>
<sequence>MATPTDAESDDTLETSGTATDSTITAQGKPAETVGRSATPQGKTKAPSTAREKHGIAQPHASQDNPDQQARPDKQSSTPEQVTPHNTPLVTPTEPSPTQATGEAGDTQLKTGASNSLLYMPDKLSNKSSNAKKGAHGRVPKKDTTNPRSNNKGTCRAMEATRKGRSTRPRPSLEAGAQTRTQHIMDSGRSHNHQLVQPLMRPSQGRATTILLHLWIMSSYLSTLCRR</sequence>
<feature type="region of interest" description="Disordered" evidence="1">
    <location>
        <begin position="1"/>
        <end position="177"/>
    </location>
</feature>
<proteinExistence type="evidence at transcript level"/>
<evidence type="ECO:0000313" key="3">
    <source>
        <dbReference type="EMBL" id="ADX60525.1"/>
    </source>
</evidence>
<feature type="compositionally biased region" description="Polar residues" evidence="1">
    <location>
        <begin position="108"/>
        <end position="117"/>
    </location>
</feature>
<feature type="domain" description="Phosphoprotein P soyouz module" evidence="2">
    <location>
        <begin position="1"/>
        <end position="55"/>
    </location>
</feature>
<dbReference type="Pfam" id="PF14313">
    <property type="entry name" value="Soyouz_module"/>
    <property type="match status" value="1"/>
</dbReference>
<evidence type="ECO:0000256" key="1">
    <source>
        <dbReference type="SAM" id="MobiDB-lite"/>
    </source>
</evidence>
<dbReference type="InterPro" id="IPR025909">
    <property type="entry name" value="Soyouz_module"/>
</dbReference>
<name>F1CWB7_NCDV</name>
<accession>F1CWB7</accession>